<evidence type="ECO:0000256" key="11">
    <source>
        <dbReference type="ARBA" id="ARBA00025789"/>
    </source>
</evidence>
<dbReference type="GO" id="GO:0045296">
    <property type="term" value="F:cadherin binding"/>
    <property type="evidence" value="ECO:0007669"/>
    <property type="project" value="TreeGrafter"/>
</dbReference>
<accession>A0AAV1PZV8</accession>
<keyword evidence="5" id="KW-0677">Repeat</keyword>
<evidence type="ECO:0000313" key="18">
    <source>
        <dbReference type="EMBL" id="CAK6977607.1"/>
    </source>
</evidence>
<feature type="domain" description="Fibronectin type-III" evidence="17">
    <location>
        <begin position="1290"/>
        <end position="1388"/>
    </location>
</feature>
<dbReference type="InterPro" id="IPR013783">
    <property type="entry name" value="Ig-like_fold"/>
</dbReference>
<feature type="region of interest" description="Disordered" evidence="13">
    <location>
        <begin position="325"/>
        <end position="406"/>
    </location>
</feature>
<dbReference type="GO" id="GO:0016020">
    <property type="term" value="C:membrane"/>
    <property type="evidence" value="ECO:0007669"/>
    <property type="project" value="UniProtKB-SubCell"/>
</dbReference>
<keyword evidence="3 14" id="KW-0812">Transmembrane</keyword>
<dbReference type="SUPFAM" id="SSF52799">
    <property type="entry name" value="(Phosphotyrosine protein) phosphatases II"/>
    <property type="match status" value="1"/>
</dbReference>
<evidence type="ECO:0000256" key="12">
    <source>
        <dbReference type="ARBA" id="ARBA00051722"/>
    </source>
</evidence>
<feature type="compositionally biased region" description="Low complexity" evidence="13">
    <location>
        <begin position="445"/>
        <end position="650"/>
    </location>
</feature>
<dbReference type="GO" id="GO:0001525">
    <property type="term" value="P:angiogenesis"/>
    <property type="evidence" value="ECO:0007669"/>
    <property type="project" value="TreeGrafter"/>
</dbReference>
<evidence type="ECO:0000259" key="15">
    <source>
        <dbReference type="PROSITE" id="PS50055"/>
    </source>
</evidence>
<dbReference type="GO" id="GO:0043235">
    <property type="term" value="C:receptor complex"/>
    <property type="evidence" value="ECO:0007669"/>
    <property type="project" value="TreeGrafter"/>
</dbReference>
<keyword evidence="19" id="KW-1185">Reference proteome</keyword>
<dbReference type="FunFam" id="2.60.40.10:FF:000369">
    <property type="entry name" value="Protein tyrosine phosphatase, receptor type B"/>
    <property type="match status" value="11"/>
</dbReference>
<dbReference type="SMART" id="SM00194">
    <property type="entry name" value="PTPc"/>
    <property type="match status" value="1"/>
</dbReference>
<evidence type="ECO:0000256" key="1">
    <source>
        <dbReference type="ARBA" id="ARBA00004479"/>
    </source>
</evidence>
<feature type="domain" description="Tyrosine specific protein phosphatases" evidence="16">
    <location>
        <begin position="2526"/>
        <end position="2602"/>
    </location>
</feature>
<keyword evidence="18" id="KW-0675">Receptor</keyword>
<feature type="compositionally biased region" description="Polar residues" evidence="13">
    <location>
        <begin position="164"/>
        <end position="184"/>
    </location>
</feature>
<dbReference type="FunFam" id="3.90.190.10:FF:000009">
    <property type="entry name" value="Receptor-type tyrosine-protein phosphatase beta"/>
    <property type="match status" value="1"/>
</dbReference>
<evidence type="ECO:0000256" key="13">
    <source>
        <dbReference type="SAM" id="MobiDB-lite"/>
    </source>
</evidence>
<comment type="similarity">
    <text evidence="11">Belongs to the protein-tyrosine phosphatase family. Receptor class 3 subfamily.</text>
</comment>
<evidence type="ECO:0000256" key="3">
    <source>
        <dbReference type="ARBA" id="ARBA00022692"/>
    </source>
</evidence>
<feature type="domain" description="Fibronectin type-III" evidence="17">
    <location>
        <begin position="847"/>
        <end position="933"/>
    </location>
</feature>
<feature type="domain" description="Fibronectin type-III" evidence="17">
    <location>
        <begin position="2006"/>
        <end position="2095"/>
    </location>
</feature>
<dbReference type="SUPFAM" id="SSF50370">
    <property type="entry name" value="Ricin B-like lectins"/>
    <property type="match status" value="1"/>
</dbReference>
<keyword evidence="6" id="KW-0378">Hydrolase</keyword>
<evidence type="ECO:0000256" key="7">
    <source>
        <dbReference type="ARBA" id="ARBA00022912"/>
    </source>
</evidence>
<dbReference type="PROSITE" id="PS50231">
    <property type="entry name" value="RICIN_B_LECTIN"/>
    <property type="match status" value="1"/>
</dbReference>
<dbReference type="PROSITE" id="PS50056">
    <property type="entry name" value="TYR_PHOSPHATASE_2"/>
    <property type="match status" value="1"/>
</dbReference>
<dbReference type="Pfam" id="PF00102">
    <property type="entry name" value="Y_phosphatase"/>
    <property type="match status" value="1"/>
</dbReference>
<dbReference type="EMBL" id="CAWUFR010000418">
    <property type="protein sequence ID" value="CAK6977607.1"/>
    <property type="molecule type" value="Genomic_DNA"/>
</dbReference>
<dbReference type="PROSITE" id="PS50853">
    <property type="entry name" value="FN3"/>
    <property type="match status" value="10"/>
</dbReference>
<evidence type="ECO:0000256" key="4">
    <source>
        <dbReference type="ARBA" id="ARBA00022729"/>
    </source>
</evidence>
<dbReference type="PROSITE" id="PS00383">
    <property type="entry name" value="TYR_PHOSPHATASE_1"/>
    <property type="match status" value="1"/>
</dbReference>
<dbReference type="InterPro" id="IPR029021">
    <property type="entry name" value="Prot-tyrosine_phosphatase-like"/>
</dbReference>
<dbReference type="PROSITE" id="PS50055">
    <property type="entry name" value="TYR_PHOSPHATASE_PTP"/>
    <property type="match status" value="1"/>
</dbReference>
<dbReference type="Gene3D" id="2.80.10.50">
    <property type="match status" value="1"/>
</dbReference>
<dbReference type="Gene3D" id="3.90.190.10">
    <property type="entry name" value="Protein tyrosine phosphatase superfamily"/>
    <property type="match status" value="1"/>
</dbReference>
<feature type="domain" description="Tyrosine-protein phosphatase" evidence="15">
    <location>
        <begin position="2351"/>
        <end position="2611"/>
    </location>
</feature>
<dbReference type="InterPro" id="IPR041201">
    <property type="entry name" value="PTPRJ_TM"/>
</dbReference>
<feature type="domain" description="Fibronectin type-III" evidence="17">
    <location>
        <begin position="1906"/>
        <end position="2005"/>
    </location>
</feature>
<evidence type="ECO:0000259" key="16">
    <source>
        <dbReference type="PROSITE" id="PS50056"/>
    </source>
</evidence>
<dbReference type="SMART" id="SM00060">
    <property type="entry name" value="FN3"/>
    <property type="match status" value="16"/>
</dbReference>
<name>A0AAV1PZV8_SCOSC</name>
<dbReference type="Proteomes" id="UP001314229">
    <property type="component" value="Unassembled WGS sequence"/>
</dbReference>
<dbReference type="InterPro" id="IPR050713">
    <property type="entry name" value="RTP_Phos/Ushers"/>
</dbReference>
<dbReference type="CDD" id="cd14617">
    <property type="entry name" value="R-PTPc-B"/>
    <property type="match status" value="1"/>
</dbReference>
<evidence type="ECO:0000256" key="6">
    <source>
        <dbReference type="ARBA" id="ARBA00022801"/>
    </source>
</evidence>
<protein>
    <recommendedName>
        <fullName evidence="2">protein-tyrosine-phosphatase</fullName>
        <ecNumber evidence="2">3.1.3.48</ecNumber>
    </recommendedName>
</protein>
<feature type="region of interest" description="Disordered" evidence="13">
    <location>
        <begin position="429"/>
        <end position="650"/>
    </location>
</feature>
<feature type="compositionally biased region" description="Low complexity" evidence="13">
    <location>
        <begin position="261"/>
        <end position="296"/>
    </location>
</feature>
<evidence type="ECO:0000256" key="10">
    <source>
        <dbReference type="ARBA" id="ARBA00023180"/>
    </source>
</evidence>
<comment type="subcellular location">
    <subcellularLocation>
        <location evidence="1">Membrane</location>
        <topology evidence="1">Single-pass type I membrane protein</topology>
    </subcellularLocation>
</comment>
<feature type="compositionally biased region" description="Basic and acidic residues" evidence="13">
    <location>
        <begin position="349"/>
        <end position="358"/>
    </location>
</feature>
<gene>
    <name evidence="18" type="ORF">FSCOSCO3_A008927</name>
</gene>
<dbReference type="InterPro" id="IPR003595">
    <property type="entry name" value="Tyr_Pase_cat"/>
</dbReference>
<comment type="catalytic activity">
    <reaction evidence="12">
        <text>O-phospho-L-tyrosyl-[protein] + H2O = L-tyrosyl-[protein] + phosphate</text>
        <dbReference type="Rhea" id="RHEA:10684"/>
        <dbReference type="Rhea" id="RHEA-COMP:10136"/>
        <dbReference type="Rhea" id="RHEA-COMP:20101"/>
        <dbReference type="ChEBI" id="CHEBI:15377"/>
        <dbReference type="ChEBI" id="CHEBI:43474"/>
        <dbReference type="ChEBI" id="CHEBI:46858"/>
        <dbReference type="ChEBI" id="CHEBI:61978"/>
        <dbReference type="EC" id="3.1.3.48"/>
    </reaction>
</comment>
<organism evidence="18 19">
    <name type="scientific">Scomber scombrus</name>
    <name type="common">Atlantic mackerel</name>
    <name type="synonym">Scomber vernalis</name>
    <dbReference type="NCBI Taxonomy" id="13677"/>
    <lineage>
        <taxon>Eukaryota</taxon>
        <taxon>Metazoa</taxon>
        <taxon>Chordata</taxon>
        <taxon>Craniata</taxon>
        <taxon>Vertebrata</taxon>
        <taxon>Euteleostomi</taxon>
        <taxon>Actinopterygii</taxon>
        <taxon>Neopterygii</taxon>
        <taxon>Teleostei</taxon>
        <taxon>Neoteleostei</taxon>
        <taxon>Acanthomorphata</taxon>
        <taxon>Pelagiaria</taxon>
        <taxon>Scombriformes</taxon>
        <taxon>Scombridae</taxon>
        <taxon>Scomber</taxon>
    </lineage>
</organism>
<dbReference type="InterPro" id="IPR035992">
    <property type="entry name" value="Ricin_B-like_lectins"/>
</dbReference>
<keyword evidence="10" id="KW-0325">Glycoprotein</keyword>
<keyword evidence="7" id="KW-0904">Protein phosphatase</keyword>
<dbReference type="GO" id="GO:0004725">
    <property type="term" value="F:protein tyrosine phosphatase activity"/>
    <property type="evidence" value="ECO:0007669"/>
    <property type="project" value="UniProtKB-EC"/>
</dbReference>
<dbReference type="EC" id="3.1.3.48" evidence="2"/>
<evidence type="ECO:0000256" key="9">
    <source>
        <dbReference type="ARBA" id="ARBA00023136"/>
    </source>
</evidence>
<dbReference type="Pfam" id="PF00041">
    <property type="entry name" value="fn3"/>
    <property type="match status" value="14"/>
</dbReference>
<evidence type="ECO:0000256" key="14">
    <source>
        <dbReference type="SAM" id="Phobius"/>
    </source>
</evidence>
<feature type="region of interest" description="Disordered" evidence="13">
    <location>
        <begin position="159"/>
        <end position="296"/>
    </location>
</feature>
<feature type="domain" description="Fibronectin type-III" evidence="17">
    <location>
        <begin position="934"/>
        <end position="1021"/>
    </location>
</feature>
<evidence type="ECO:0000259" key="17">
    <source>
        <dbReference type="PROSITE" id="PS50853"/>
    </source>
</evidence>
<dbReference type="Pfam" id="PF18861">
    <property type="entry name" value="PTP_tm"/>
    <property type="match status" value="1"/>
</dbReference>
<sequence>MVILGQCDITNPAQQWTWLDGARLINTKSSLCLWADPSPRLPVHARLVNLRPCSVAPAWKCNSTTRTFGLAETQMYLKKQGARVAMREKPNSSDWSRYEVDSGGNKLISSLCPETETTLASDSFHVSTHKPLGVTSTVYAIRSPAITVINEHLSNTVKTHRTTRQVTTSKVHSSITNGTSSYINDINKPRTRRSVTADFTPDGSSSVTEHSGLNSSHIVSSSTTEFTTDPGSTDVMESASARNVPQVGTEAKTPSGQQDISTSTSFSSSSSSSSFSSSSSSTSSSAAGPEPETETAAVTLVPSTDSSHMNTSSNTDVLSISEVSSTSSDATVGVSAVSDQTSTSTTRSTTDEKVKHIMTDFPPASTTVAPPTTAPGPSTVESTSSMETSQPSTPRPLTTTSQTSPAGISTIMTISTVHQSISESVTIQNALPTSSTDSERITTSTPKAPNTTPTDPTTTPTDAPTTRPVTTSVTTTTTAPTTTETPTMTTTQTITTPTPAITTPTPAITTPTPAITTPTPAITTPTPAITTPTPAITTTTPTITTPTPAITTPTTPTPAITTPTPAITTPTPAITTPTPAITTPTPAITTPTTTKYVTTTIQTTEATTPTTTTSTTTTTTATTTTPLPPTTTTTLPTTTSELTTTTPVQTTEAARCSANFTRISADSDSAVVTLSTSALLCNFTLFTEEKIQADGADCEPRGEFSHTFTCHITDLAPGTLYRLVAISKKDGESSNASVRTDPVGPTQLEIQMDPVQQKRLSVVQTGSSGLRMSWTRSPGHVDWYDVTLKDTSSGSSRSTRIMGSAAPQTGFTSLVPGTLYTISVVATAGNKSAPPVHTTAATAPSSVSGLQVASSSPHSLTVSWQVGPGRTERIRVLLTDQSGVLISNVTLENTVTSAVLESLQPGTLYTVTVVTEAVGLQSSTYKQAVTVPAMVSDLKLDNNGSSDTLQASWLPPEGGVDVYLVTLSAKGSTPQQLRLMPNVTQVLFQGLTPGRRYQLSVSTTAGEKTTETRTSRRTVPDRAAALSMSGDRRALRVTWSHPRGDWDTYSVLLMNGSVVVMNDTISKLNTQYTFSVLDLGLVPGRLYGADVTVHSGDLRSTAHCQGRLAPRSVQQLLVRHSDESTLSVLWNRPPGEWDGYTVVLRLVDSASVLSQRMLPWEARECTFNILASGRRYTVTVVTNSGNLNSSASVNGWTTPAQVTQLQVSNGGSIDSLHTQWERASGDLDSYRVLLVHDSSVIKNESVAANTTSLSFHSLRPGALYRVVLTTVRAGRASRQTVAEGRTVPAAVGEVTVSNNGRMDFLSVSWRPAPGDIDGYLVTLRDKEKTVQSLAVSKSSPECVFNSLVSGRLYNISITSRSGNYENHTFIQERTQPSKVQNPTATHAARDDYLKVYWRHAAGDFDVYQVFIKHNNTFLQNKTVLKTQNECVFTGLVPGRLYTVLVSTWSGKYETSASTHGQTFPAVVRSLSLASRGTEDLRVTWLAAPGDVDHYEVQLLFNDMKVFPPMTLGSSEGECVLSSLTPGRLYKILVSTFSGPNQKAQFIEGRTVPSKVKNIDVSNSGDSGSLKVSWTPGQGDVDEYSVFLFRENRQLDVRAVLKHVNQVSFGSLQPGQLYSVTVQSVSGELVNNSTASARTVPSAVTALQVENLHSTSSLQVSWQEALGVSDGYDLQVLDDRGSLVTNSSQPSGSTKHIFNGLTPGKKYRILVQTTSGGVHSQGVSAVARTYPAAVTDLSIQSNTTSSLSFHWSPPEGEFESYEIVLYNSDDTLQDRRRAPSSSQQCSFQGLRPGAPYKVVLLTRSGEQTNDSSIWARTVPAAVLSLKAQSGNQSDALWVNWDRAGGDLSGYLLSLYNPNGSQQAEEQLGSEVTEFVFRDLVPGRLYRAAVLTLSGELANRASTQGRTAPRPPTSFLYGGVTNTSLEITWSGPVGSDYDDFDLQWTPRDQLSVINPYHSRTSGSRILKGMYPGRRYNFTLRAVSGATDAGATPTYSLPIHTSIRTKPERVHNLHCRPQSSTSISCSWGPPQADYDSYSIECLHQDTPVYSRSTGRHSTSYLITNLVPHKHYTVCVKAISDTTTSEAARDNVITMIDRPPRPSTRVDDKSAVVTKSSISFSFNCSWFSDGNGAVRFFTVVMTESEDVENEQPEQDHPLPSYLDYKSNSSIKSYQTSFFPSRCTDSSPHSFDISVGTGMDSLGGNCDHKDPESRDQFCDGPLKPKTAYRISVRAFTQLFDEEKNSFIVSSPLYTDTYLSLPLVTEAEPLSGVIEGISAGLFLIAVVVGVGVLLLCRQKSRKVVQERASVRMSLRRERPTSGVQAGVRGNRRISSPVKIPNFESHYNKLQADSNYLLSEEYEDLKDVGRNQPLDTALLPENRGKNRYNNILPYDSTRVKLSYVDDDPSSDYINASYIPGNNFRREYIATQGPLPGTKDDFWKMVWEQNVHNIVMVTQCVEKGRVKCDHYWPFDQDPLYYGDLIVQMLSESVLPEWTIREFKICSEEQLSFTRLVRQFHYTVWPDHGVPETTQSLIQFVRTVRDYVNRTPGSGPTVVHCSAGVGRTGTFIVLDRVLQQMDTKDSLDIYGSVFDLRLHRSHMVQTECQYAYLHQCVRDVLRARKLRSEQENLLYPIYENVNFTGQRETLCTRR</sequence>
<feature type="domain" description="Fibronectin type-III" evidence="17">
    <location>
        <begin position="1642"/>
        <end position="1731"/>
    </location>
</feature>
<feature type="compositionally biased region" description="Polar residues" evidence="13">
    <location>
        <begin position="429"/>
        <end position="444"/>
    </location>
</feature>
<dbReference type="InterPro" id="IPR000242">
    <property type="entry name" value="PTP_cat"/>
</dbReference>
<feature type="compositionally biased region" description="Low complexity" evidence="13">
    <location>
        <begin position="362"/>
        <end position="389"/>
    </location>
</feature>
<dbReference type="PANTHER" id="PTHR46957:SF2">
    <property type="entry name" value="RECEPTOR-TYPE TYROSINE-PROTEIN PHOSPHATASE BETA"/>
    <property type="match status" value="1"/>
</dbReference>
<feature type="transmembrane region" description="Helical" evidence="14">
    <location>
        <begin position="2271"/>
        <end position="2290"/>
    </location>
</feature>
<dbReference type="InterPro" id="IPR003961">
    <property type="entry name" value="FN3_dom"/>
</dbReference>
<keyword evidence="8 14" id="KW-1133">Transmembrane helix</keyword>
<dbReference type="InterPro" id="IPR000387">
    <property type="entry name" value="Tyr_Pase_dom"/>
</dbReference>
<evidence type="ECO:0000313" key="19">
    <source>
        <dbReference type="Proteomes" id="UP001314229"/>
    </source>
</evidence>
<evidence type="ECO:0000256" key="8">
    <source>
        <dbReference type="ARBA" id="ARBA00022989"/>
    </source>
</evidence>
<dbReference type="InterPro" id="IPR016130">
    <property type="entry name" value="Tyr_Pase_AS"/>
</dbReference>
<feature type="domain" description="Fibronectin type-III" evidence="17">
    <location>
        <begin position="754"/>
        <end position="846"/>
    </location>
</feature>
<reference evidence="18 19" key="1">
    <citation type="submission" date="2024-01" db="EMBL/GenBank/DDBJ databases">
        <authorList>
            <person name="Alioto T."/>
            <person name="Alioto T."/>
            <person name="Gomez Garrido J."/>
        </authorList>
    </citation>
    <scope>NUCLEOTIDE SEQUENCE [LARGE SCALE GENOMIC DNA]</scope>
</reference>
<feature type="compositionally biased region" description="Polar residues" evidence="13">
    <location>
        <begin position="202"/>
        <end position="231"/>
    </location>
</feature>
<feature type="domain" description="Fibronectin type-III" evidence="17">
    <location>
        <begin position="1732"/>
        <end position="1824"/>
    </location>
</feature>
<feature type="domain" description="Fibronectin type-III" evidence="17">
    <location>
        <begin position="1109"/>
        <end position="1202"/>
    </location>
</feature>
<dbReference type="SUPFAM" id="SSF49265">
    <property type="entry name" value="Fibronectin type III"/>
    <property type="match status" value="12"/>
</dbReference>
<feature type="compositionally biased region" description="Polar residues" evidence="13">
    <location>
        <begin position="390"/>
        <end position="406"/>
    </location>
</feature>
<dbReference type="CDD" id="cd00063">
    <property type="entry name" value="FN3"/>
    <property type="match status" value="11"/>
</dbReference>
<evidence type="ECO:0000256" key="2">
    <source>
        <dbReference type="ARBA" id="ARBA00013064"/>
    </source>
</evidence>
<feature type="domain" description="Fibronectin type-III" evidence="17">
    <location>
        <begin position="1551"/>
        <end position="1641"/>
    </location>
</feature>
<keyword evidence="4" id="KW-0732">Signal</keyword>
<comment type="caution">
    <text evidence="18">The sequence shown here is derived from an EMBL/GenBank/DDBJ whole genome shotgun (WGS) entry which is preliminary data.</text>
</comment>
<dbReference type="PRINTS" id="PR00700">
    <property type="entry name" value="PRTYPHPHTASE"/>
</dbReference>
<evidence type="ECO:0000256" key="5">
    <source>
        <dbReference type="ARBA" id="ARBA00022737"/>
    </source>
</evidence>
<keyword evidence="9 14" id="KW-0472">Membrane</keyword>
<dbReference type="InterPro" id="IPR036116">
    <property type="entry name" value="FN3_sf"/>
</dbReference>
<dbReference type="PANTHER" id="PTHR46957">
    <property type="entry name" value="CYTOKINE RECEPTOR"/>
    <property type="match status" value="1"/>
</dbReference>
<proteinExistence type="inferred from homology"/>
<dbReference type="Gene3D" id="2.60.40.10">
    <property type="entry name" value="Immunoglobulins"/>
    <property type="match status" value="14"/>
</dbReference>
<dbReference type="SMART" id="SM00404">
    <property type="entry name" value="PTPc_motif"/>
    <property type="match status" value="1"/>
</dbReference>